<keyword evidence="3" id="KW-1185">Reference proteome</keyword>
<dbReference type="GeneID" id="117669114"/>
<keyword evidence="1" id="KW-1133">Transmembrane helix</keyword>
<proteinExistence type="predicted"/>
<dbReference type="GO" id="GO:0005125">
    <property type="term" value="F:cytokine activity"/>
    <property type="evidence" value="ECO:0007669"/>
    <property type="project" value="InterPro"/>
</dbReference>
<dbReference type="SUPFAM" id="SSF47266">
    <property type="entry name" value="4-helical cytokines"/>
    <property type="match status" value="1"/>
</dbReference>
<dbReference type="GO" id="GO:0030971">
    <property type="term" value="F:receptor tyrosine kinase binding"/>
    <property type="evidence" value="ECO:0007669"/>
    <property type="project" value="TreeGrafter"/>
</dbReference>
<gene>
    <name evidence="4" type="primary">FLT3LG</name>
</gene>
<keyword evidence="1" id="KW-0472">Membrane</keyword>
<sequence length="242" mass="27900">MEMISYHGTPDSSEVLLLLLLFFSPFGPLKGCSFNYSPIATSDFSQDIKPLKEYLLLDYKVSMPFNLKPDIFCSVLWDLHFINENLKKLINVSGKRLKKLFEKLYDHTKFVEDCNIEVDNSSTSFELINISQFVDVIPSRLQFLSKEIERITSEEEHVDFKNCTIIQSQIAGIRSAPIGQSLSVLQNLLLPINTSDRKLEKKQSSQPISHKRTYWWLLLSAILVCLLICLWKKCKWSSSRAI</sequence>
<evidence type="ECO:0000256" key="1">
    <source>
        <dbReference type="SAM" id="Phobius"/>
    </source>
</evidence>
<dbReference type="GO" id="GO:0016301">
    <property type="term" value="F:kinase activity"/>
    <property type="evidence" value="ECO:0007669"/>
    <property type="project" value="UniProtKB-KW"/>
</dbReference>
<dbReference type="KEGG" id="pgut:117669114"/>
<name>A0A6P9C6T1_PANGU</name>
<dbReference type="InterPro" id="IPR009079">
    <property type="entry name" value="4_helix_cytokine-like_core"/>
</dbReference>
<dbReference type="RefSeq" id="XP_034279162.1">
    <property type="nucleotide sequence ID" value="XM_034423271.2"/>
</dbReference>
<dbReference type="GO" id="GO:0009986">
    <property type="term" value="C:cell surface"/>
    <property type="evidence" value="ECO:0007669"/>
    <property type="project" value="TreeGrafter"/>
</dbReference>
<keyword evidence="4" id="KW-0418">Kinase</keyword>
<organism evidence="3 4">
    <name type="scientific">Pantherophis guttatus</name>
    <name type="common">Corn snake</name>
    <name type="synonym">Elaphe guttata</name>
    <dbReference type="NCBI Taxonomy" id="94885"/>
    <lineage>
        <taxon>Eukaryota</taxon>
        <taxon>Metazoa</taxon>
        <taxon>Chordata</taxon>
        <taxon>Craniata</taxon>
        <taxon>Vertebrata</taxon>
        <taxon>Euteleostomi</taxon>
        <taxon>Lepidosauria</taxon>
        <taxon>Squamata</taxon>
        <taxon>Bifurcata</taxon>
        <taxon>Unidentata</taxon>
        <taxon>Episquamata</taxon>
        <taxon>Toxicofera</taxon>
        <taxon>Serpentes</taxon>
        <taxon>Colubroidea</taxon>
        <taxon>Colubridae</taxon>
        <taxon>Colubrinae</taxon>
        <taxon>Pantherophis</taxon>
    </lineage>
</organism>
<protein>
    <submittedName>
        <fullName evidence="4">Fms-related tyrosine kinase 3 ligand</fullName>
    </submittedName>
</protein>
<dbReference type="PANTHER" id="PTHR11032:SF1">
    <property type="entry name" value="FMS-RELATED TYROSINE KINASE 3 LIGAND"/>
    <property type="match status" value="1"/>
</dbReference>
<dbReference type="GO" id="GO:0008284">
    <property type="term" value="P:positive regulation of cell population proliferation"/>
    <property type="evidence" value="ECO:0007669"/>
    <property type="project" value="TreeGrafter"/>
</dbReference>
<dbReference type="CTD" id="2323"/>
<dbReference type="InterPro" id="IPR004213">
    <property type="entry name" value="Flt3_lig"/>
</dbReference>
<dbReference type="Proteomes" id="UP001652622">
    <property type="component" value="Unplaced"/>
</dbReference>
<keyword evidence="1" id="KW-0812">Transmembrane</keyword>
<dbReference type="Gene3D" id="1.20.1250.10">
    <property type="match status" value="1"/>
</dbReference>
<evidence type="ECO:0000313" key="3">
    <source>
        <dbReference type="Proteomes" id="UP001652622"/>
    </source>
</evidence>
<accession>A0A6P9C6T1</accession>
<keyword evidence="2" id="KW-0732">Signal</keyword>
<dbReference type="GO" id="GO:0005615">
    <property type="term" value="C:extracellular space"/>
    <property type="evidence" value="ECO:0007669"/>
    <property type="project" value="TreeGrafter"/>
</dbReference>
<evidence type="ECO:0000256" key="2">
    <source>
        <dbReference type="SAM" id="SignalP"/>
    </source>
</evidence>
<evidence type="ECO:0000313" key="4">
    <source>
        <dbReference type="RefSeq" id="XP_034279162.1"/>
    </source>
</evidence>
<dbReference type="Pfam" id="PF02947">
    <property type="entry name" value="Flt3_lig"/>
    <property type="match status" value="1"/>
</dbReference>
<feature type="chain" id="PRO_5028370849" evidence="2">
    <location>
        <begin position="32"/>
        <end position="242"/>
    </location>
</feature>
<dbReference type="GO" id="GO:0016020">
    <property type="term" value="C:membrane"/>
    <property type="evidence" value="ECO:0007669"/>
    <property type="project" value="InterPro"/>
</dbReference>
<dbReference type="AlphaFoldDB" id="A0A6P9C6T1"/>
<keyword evidence="4" id="KW-0808">Transferase</keyword>
<feature type="signal peptide" evidence="2">
    <location>
        <begin position="1"/>
        <end position="31"/>
    </location>
</feature>
<dbReference type="InParanoid" id="A0A6P9C6T1"/>
<feature type="transmembrane region" description="Helical" evidence="1">
    <location>
        <begin position="213"/>
        <end position="231"/>
    </location>
</feature>
<dbReference type="PANTHER" id="PTHR11032">
    <property type="entry name" value="SL CYTOKINE"/>
    <property type="match status" value="1"/>
</dbReference>
<reference evidence="4" key="1">
    <citation type="submission" date="2025-08" db="UniProtKB">
        <authorList>
            <consortium name="RefSeq"/>
        </authorList>
    </citation>
    <scope>IDENTIFICATION</scope>
    <source>
        <tissue evidence="4">Blood</tissue>
    </source>
</reference>